<sequence length="82" mass="9042">MIVIDPLDYRLAKTRTFAHAEMYNPELGDRLGPQGRDDPGDGRVRLDVQRREVRGLHGQGTDAADEPVPGRASIATLVRAHP</sequence>
<organism evidence="2 3">
    <name type="scientific">Rhodococcus ruber</name>
    <dbReference type="NCBI Taxonomy" id="1830"/>
    <lineage>
        <taxon>Bacteria</taxon>
        <taxon>Bacillati</taxon>
        <taxon>Actinomycetota</taxon>
        <taxon>Actinomycetes</taxon>
        <taxon>Mycobacteriales</taxon>
        <taxon>Nocardiaceae</taxon>
        <taxon>Rhodococcus</taxon>
    </lineage>
</organism>
<evidence type="ECO:0000313" key="3">
    <source>
        <dbReference type="Proteomes" id="UP000042997"/>
    </source>
</evidence>
<accession>A0A098BRL2</accession>
<dbReference type="EMBL" id="CCSD01000097">
    <property type="protein sequence ID" value="CDZ91368.1"/>
    <property type="molecule type" value="Genomic_DNA"/>
</dbReference>
<feature type="region of interest" description="Disordered" evidence="1">
    <location>
        <begin position="52"/>
        <end position="82"/>
    </location>
</feature>
<proteinExistence type="predicted"/>
<name>A0A098BRL2_9NOCA</name>
<gene>
    <name evidence="2" type="ORF">RHRU231_820138</name>
</gene>
<protein>
    <submittedName>
        <fullName evidence="2">Uncharacterized protein</fullName>
    </submittedName>
</protein>
<evidence type="ECO:0000256" key="1">
    <source>
        <dbReference type="SAM" id="MobiDB-lite"/>
    </source>
</evidence>
<evidence type="ECO:0000313" key="2">
    <source>
        <dbReference type="EMBL" id="CDZ91368.1"/>
    </source>
</evidence>
<dbReference type="AlphaFoldDB" id="A0A098BRL2"/>
<dbReference type="Proteomes" id="UP000042997">
    <property type="component" value="Unassembled WGS sequence"/>
</dbReference>
<reference evidence="2 3" key="1">
    <citation type="journal article" date="2014" name="Genome Announc.">
        <title>Draft Genome Sequence of Propane- and Butane-Oxidizing Actinobacterium Rhodococcus ruber IEGM 231.</title>
        <authorList>
            <person name="Ivshina I.B."/>
            <person name="Kuyukina M.S."/>
            <person name="Krivoruchko A.V."/>
            <person name="Barbe V."/>
            <person name="Fischer C."/>
        </authorList>
    </citation>
    <scope>NUCLEOTIDE SEQUENCE [LARGE SCALE GENOMIC DNA]</scope>
</reference>